<protein>
    <recommendedName>
        <fullName evidence="4">DUF3078 domain-containing protein</fullName>
    </recommendedName>
</protein>
<keyword evidence="3" id="KW-1185">Reference proteome</keyword>
<sequence>MRFYHILLLLLLFSSIGVKAQDSITVKQVPIKELLSLEFDYGNNNVDAGKDKKKEKKKEIPKPTWTKTNNLGLNLSEVAFMNWQAGGENAITTIGKGNFVRKYVDRYLQWNNELIVRYGLNIQEGQKIRKSDDAFQFNSTFGYRKDSISNWFYSAKFNFNTQMTNGYNYPDRDNPISRLMAPGYVFTGIGMEYSNDEDQLTVYLSPMTYKATFVLDQDLANDGAFGVQGARYDGDGNVIEAGEKYFGEFGILVTNTWEEKLGENMVFNNRLSLYTDYINSFGNIDIDWEMTLDLIVNKFVKANIGVHTKYDNDVKFKESEDEYGNAYTYGPKMQLKQILGVGVVYAF</sequence>
<proteinExistence type="predicted"/>
<evidence type="ECO:0000256" key="1">
    <source>
        <dbReference type="SAM" id="SignalP"/>
    </source>
</evidence>
<evidence type="ECO:0000313" key="3">
    <source>
        <dbReference type="Proteomes" id="UP000199138"/>
    </source>
</evidence>
<dbReference type="OrthoDB" id="1495718at2"/>
<dbReference type="RefSeq" id="WP_093022228.1">
    <property type="nucleotide sequence ID" value="NZ_FPBK01000001.1"/>
</dbReference>
<name>A0A1I7EXH6_9FLAO</name>
<feature type="chain" id="PRO_5011607782" description="DUF3078 domain-containing protein" evidence="1">
    <location>
        <begin position="21"/>
        <end position="347"/>
    </location>
</feature>
<dbReference type="AlphaFoldDB" id="A0A1I7EXH6"/>
<feature type="signal peptide" evidence="1">
    <location>
        <begin position="1"/>
        <end position="20"/>
    </location>
</feature>
<dbReference type="Pfam" id="PF11276">
    <property type="entry name" value="DUF3078"/>
    <property type="match status" value="1"/>
</dbReference>
<gene>
    <name evidence="2" type="ORF">SAMN05216480_101385</name>
</gene>
<keyword evidence="1" id="KW-0732">Signal</keyword>
<organism evidence="2 3">
    <name type="scientific">Pustulibacterium marinum</name>
    <dbReference type="NCBI Taxonomy" id="1224947"/>
    <lineage>
        <taxon>Bacteria</taxon>
        <taxon>Pseudomonadati</taxon>
        <taxon>Bacteroidota</taxon>
        <taxon>Flavobacteriia</taxon>
        <taxon>Flavobacteriales</taxon>
        <taxon>Flavobacteriaceae</taxon>
        <taxon>Pustulibacterium</taxon>
    </lineage>
</organism>
<reference evidence="2 3" key="1">
    <citation type="submission" date="2016-10" db="EMBL/GenBank/DDBJ databases">
        <authorList>
            <person name="de Groot N.N."/>
        </authorList>
    </citation>
    <scope>NUCLEOTIDE SEQUENCE [LARGE SCALE GENOMIC DNA]</scope>
    <source>
        <strain evidence="2 3">CGMCC 1.12333</strain>
    </source>
</reference>
<dbReference type="STRING" id="1224947.SAMN05216480_101385"/>
<evidence type="ECO:0000313" key="2">
    <source>
        <dbReference type="EMBL" id="SFU28611.1"/>
    </source>
</evidence>
<dbReference type="InterPro" id="IPR021428">
    <property type="entry name" value="DUF3078"/>
</dbReference>
<accession>A0A1I7EXH6</accession>
<dbReference type="EMBL" id="FPBK01000001">
    <property type="protein sequence ID" value="SFU28611.1"/>
    <property type="molecule type" value="Genomic_DNA"/>
</dbReference>
<dbReference type="Proteomes" id="UP000199138">
    <property type="component" value="Unassembled WGS sequence"/>
</dbReference>
<evidence type="ECO:0008006" key="4">
    <source>
        <dbReference type="Google" id="ProtNLM"/>
    </source>
</evidence>